<sequence length="330" mass="38604">MGQTISGYIESWIRRLFEYFFGWQLQRYIAKLKPKDLGAWALYNYEGVSLNLDILPSTMKDLRTLEIRQDDVFIVTYAKAGTTWTQEIMSCVLHDGNLDEVNKRHTIQRVPFLEMSFGGTVHNDCPRTHRMIGWMPRSSPRLIKSHLPGQLLPPQVWEKKVKIVYVIRNPKDVAVSYFHHTRLLCPYLDISWDDFFDRFHSGDIGYGKWWEHYLYFWERRNEDHILLLRFEDMKKDLRGNVKRISEFLGKSFSDDIIDAITDHCTFANMKKNPMTNPDVLIQQIMGKQEGVSFMRKGVTGDSRTHLSESQAEAIDALCRDKLAVVGLTFD</sequence>
<dbReference type="InterPro" id="IPR000863">
    <property type="entry name" value="Sulfotransferase_dom"/>
</dbReference>
<evidence type="ECO:0000256" key="1">
    <source>
        <dbReference type="ARBA" id="ARBA00005771"/>
    </source>
</evidence>
<organism evidence="4 5">
    <name type="scientific">Acanthaster planci</name>
    <name type="common">Crown-of-thorns starfish</name>
    <dbReference type="NCBI Taxonomy" id="133434"/>
    <lineage>
        <taxon>Eukaryota</taxon>
        <taxon>Metazoa</taxon>
        <taxon>Echinodermata</taxon>
        <taxon>Eleutherozoa</taxon>
        <taxon>Asterozoa</taxon>
        <taxon>Asteroidea</taxon>
        <taxon>Valvatacea</taxon>
        <taxon>Valvatida</taxon>
        <taxon>Acanthasteridae</taxon>
        <taxon>Acanthaster</taxon>
    </lineage>
</organism>
<name>A0A8B7YGE8_ACAPL</name>
<dbReference type="Gene3D" id="3.40.50.300">
    <property type="entry name" value="P-loop containing nucleotide triphosphate hydrolases"/>
    <property type="match status" value="1"/>
</dbReference>
<dbReference type="Pfam" id="PF00685">
    <property type="entry name" value="Sulfotransfer_1"/>
    <property type="match status" value="1"/>
</dbReference>
<proteinExistence type="inferred from homology"/>
<protein>
    <submittedName>
        <fullName evidence="5">Sulfotransferase 1A3-like</fullName>
    </submittedName>
</protein>
<evidence type="ECO:0000313" key="4">
    <source>
        <dbReference type="Proteomes" id="UP000694845"/>
    </source>
</evidence>
<gene>
    <name evidence="5" type="primary">LOC110979731</name>
</gene>
<dbReference type="SUPFAM" id="SSF52540">
    <property type="entry name" value="P-loop containing nucleoside triphosphate hydrolases"/>
    <property type="match status" value="1"/>
</dbReference>
<dbReference type="GO" id="GO:0008146">
    <property type="term" value="F:sulfotransferase activity"/>
    <property type="evidence" value="ECO:0007669"/>
    <property type="project" value="InterPro"/>
</dbReference>
<dbReference type="PANTHER" id="PTHR11783">
    <property type="entry name" value="SULFOTRANSFERASE SULT"/>
    <property type="match status" value="1"/>
</dbReference>
<dbReference type="InterPro" id="IPR027417">
    <property type="entry name" value="P-loop_NTPase"/>
</dbReference>
<reference evidence="5" key="1">
    <citation type="submission" date="2025-08" db="UniProtKB">
        <authorList>
            <consortium name="RefSeq"/>
        </authorList>
    </citation>
    <scope>IDENTIFICATION</scope>
</reference>
<dbReference type="AlphaFoldDB" id="A0A8B7YGE8"/>
<dbReference type="RefSeq" id="XP_022091470.1">
    <property type="nucleotide sequence ID" value="XM_022235778.1"/>
</dbReference>
<comment type="similarity">
    <text evidence="1">Belongs to the sulfotransferase 1 family.</text>
</comment>
<accession>A0A8B7YGE8</accession>
<dbReference type="Proteomes" id="UP000694845">
    <property type="component" value="Unplaced"/>
</dbReference>
<keyword evidence="4" id="KW-1185">Reference proteome</keyword>
<keyword evidence="2" id="KW-0808">Transferase</keyword>
<evidence type="ECO:0000256" key="2">
    <source>
        <dbReference type="ARBA" id="ARBA00022679"/>
    </source>
</evidence>
<dbReference type="KEGG" id="aplc:110979731"/>
<evidence type="ECO:0000259" key="3">
    <source>
        <dbReference type="Pfam" id="PF00685"/>
    </source>
</evidence>
<evidence type="ECO:0000313" key="5">
    <source>
        <dbReference type="RefSeq" id="XP_022091470.1"/>
    </source>
</evidence>
<dbReference type="OrthoDB" id="205623at2759"/>
<dbReference type="OMA" id="LNCERHT"/>
<dbReference type="GeneID" id="110979731"/>
<feature type="domain" description="Sulfotransferase" evidence="3">
    <location>
        <begin position="69"/>
        <end position="323"/>
    </location>
</feature>